<dbReference type="HAMAP" id="MF_01925">
    <property type="entry name" value="P5C_reductase"/>
    <property type="match status" value="1"/>
</dbReference>
<dbReference type="GO" id="GO:0005737">
    <property type="term" value="C:cytoplasm"/>
    <property type="evidence" value="ECO:0007669"/>
    <property type="project" value="UniProtKB-SubCell"/>
</dbReference>
<dbReference type="Gene3D" id="3.40.50.720">
    <property type="entry name" value="NAD(P)-binding Rossmann-like Domain"/>
    <property type="match status" value="1"/>
</dbReference>
<dbReference type="PANTHER" id="PTHR11645:SF0">
    <property type="entry name" value="PYRROLINE-5-CARBOXYLATE REDUCTASE 3"/>
    <property type="match status" value="1"/>
</dbReference>
<dbReference type="NCBIfam" id="TIGR00112">
    <property type="entry name" value="proC"/>
    <property type="match status" value="1"/>
</dbReference>
<evidence type="ECO:0000256" key="3">
    <source>
        <dbReference type="ARBA" id="ARBA00023002"/>
    </source>
</evidence>
<evidence type="ECO:0000259" key="7">
    <source>
        <dbReference type="Pfam" id="PF14748"/>
    </source>
</evidence>
<comment type="pathway">
    <text evidence="4">Amino-acid biosynthesis; L-proline biosynthesis; L-proline from L-glutamate 5-semialdehyde: step 1/1.</text>
</comment>
<dbReference type="Pfam" id="PF03807">
    <property type="entry name" value="F420_oxidored"/>
    <property type="match status" value="1"/>
</dbReference>
<dbReference type="InterPro" id="IPR029036">
    <property type="entry name" value="P5CR_dimer"/>
</dbReference>
<sequence>MLNGFQGPLWLVGCGAMGGALLSRWRAAGLRDDQVTVIDPAPKAVPAGFAGILVDSPDAASGTPRLVVLGVKPQMLPVVAASLSARIAGALLISMLAGVRTGTLANLFDRARIARIMPNTPASIGAGVTALYGAGLPAADMAMVEALLKPAGQTLWLEDESRFDAVTALSGSGPAYVFRFIEALAGAGEAAGLDAATAGALAMATVTGAAALAAQSGETPAALRLAVTSPQGTTQAGLDVLDGDGALSALLRGTVRAAAERSRALAAAADAAADAKAAA</sequence>
<evidence type="ECO:0000256" key="1">
    <source>
        <dbReference type="ARBA" id="ARBA00005525"/>
    </source>
</evidence>
<dbReference type="AlphaFoldDB" id="A0A7G5IKR7"/>
<dbReference type="Gene3D" id="1.10.3730.10">
    <property type="entry name" value="ProC C-terminal domain-like"/>
    <property type="match status" value="1"/>
</dbReference>
<dbReference type="RefSeq" id="WP_182297782.1">
    <property type="nucleotide sequence ID" value="NZ_CP059851.1"/>
</dbReference>
<dbReference type="InterPro" id="IPR000304">
    <property type="entry name" value="Pyrroline-COOH_reductase"/>
</dbReference>
<keyword evidence="4" id="KW-0641">Proline biosynthesis</keyword>
<dbReference type="SUPFAM" id="SSF51735">
    <property type="entry name" value="NAD(P)-binding Rossmann-fold domains"/>
    <property type="match status" value="1"/>
</dbReference>
<dbReference type="KEGG" id="sand:H3309_05685"/>
<dbReference type="Proteomes" id="UP000515292">
    <property type="component" value="Chromosome"/>
</dbReference>
<protein>
    <recommendedName>
        <fullName evidence="4 5">Pyrroline-5-carboxylate reductase</fullName>
        <shortName evidence="4">P5C reductase</shortName>
        <shortName evidence="4">P5CR</shortName>
        <ecNumber evidence="4 5">1.5.1.2</ecNumber>
    </recommendedName>
    <alternativeName>
        <fullName evidence="4">PCA reductase</fullName>
    </alternativeName>
</protein>
<dbReference type="PIRSF" id="PIRSF000193">
    <property type="entry name" value="Pyrrol-5-carb_rd"/>
    <property type="match status" value="1"/>
</dbReference>
<dbReference type="InterPro" id="IPR036291">
    <property type="entry name" value="NAD(P)-bd_dom_sf"/>
</dbReference>
<evidence type="ECO:0000256" key="2">
    <source>
        <dbReference type="ARBA" id="ARBA00022857"/>
    </source>
</evidence>
<comment type="function">
    <text evidence="4">Catalyzes the reduction of 1-pyrroline-5-carboxylate (PCA) to L-proline.</text>
</comment>
<keyword evidence="2 4" id="KW-0521">NADP</keyword>
<dbReference type="EMBL" id="CP059851">
    <property type="protein sequence ID" value="QMW23959.1"/>
    <property type="molecule type" value="Genomic_DNA"/>
</dbReference>
<evidence type="ECO:0000256" key="5">
    <source>
        <dbReference type="NCBIfam" id="TIGR00112"/>
    </source>
</evidence>
<keyword evidence="3 4" id="KW-0560">Oxidoreductase</keyword>
<dbReference type="EC" id="1.5.1.2" evidence="4 5"/>
<dbReference type="InterPro" id="IPR028939">
    <property type="entry name" value="P5C_Rdtase_cat_N"/>
</dbReference>
<organism evidence="8 9">
    <name type="scientific">Sandaracinobacteroides saxicola</name>
    <dbReference type="NCBI Taxonomy" id="2759707"/>
    <lineage>
        <taxon>Bacteria</taxon>
        <taxon>Pseudomonadati</taxon>
        <taxon>Pseudomonadota</taxon>
        <taxon>Alphaproteobacteria</taxon>
        <taxon>Sphingomonadales</taxon>
        <taxon>Sphingosinicellaceae</taxon>
        <taxon>Sandaracinobacteroides</taxon>
    </lineage>
</organism>
<dbReference type="GO" id="GO:0055129">
    <property type="term" value="P:L-proline biosynthetic process"/>
    <property type="evidence" value="ECO:0007669"/>
    <property type="project" value="UniProtKB-UniRule"/>
</dbReference>
<comment type="catalytic activity">
    <reaction evidence="4">
        <text>L-proline + NAD(+) = (S)-1-pyrroline-5-carboxylate + NADH + 2 H(+)</text>
        <dbReference type="Rhea" id="RHEA:14105"/>
        <dbReference type="ChEBI" id="CHEBI:15378"/>
        <dbReference type="ChEBI" id="CHEBI:17388"/>
        <dbReference type="ChEBI" id="CHEBI:57540"/>
        <dbReference type="ChEBI" id="CHEBI:57945"/>
        <dbReference type="ChEBI" id="CHEBI:60039"/>
        <dbReference type="EC" id="1.5.1.2"/>
    </reaction>
</comment>
<dbReference type="PANTHER" id="PTHR11645">
    <property type="entry name" value="PYRROLINE-5-CARBOXYLATE REDUCTASE"/>
    <property type="match status" value="1"/>
</dbReference>
<name>A0A7G5IKR7_9SPHN</name>
<dbReference type="Pfam" id="PF14748">
    <property type="entry name" value="P5CR_dimer"/>
    <property type="match status" value="1"/>
</dbReference>
<accession>A0A7G5IKR7</accession>
<evidence type="ECO:0000313" key="8">
    <source>
        <dbReference type="EMBL" id="QMW23959.1"/>
    </source>
</evidence>
<keyword evidence="4" id="KW-0963">Cytoplasm</keyword>
<feature type="domain" description="Pyrroline-5-carboxylate reductase dimerisation" evidence="7">
    <location>
        <begin position="160"/>
        <end position="264"/>
    </location>
</feature>
<comment type="subcellular location">
    <subcellularLocation>
        <location evidence="4">Cytoplasm</location>
    </subcellularLocation>
</comment>
<keyword evidence="9" id="KW-1185">Reference proteome</keyword>
<proteinExistence type="inferred from homology"/>
<dbReference type="FunFam" id="1.10.3730.10:FF:000001">
    <property type="entry name" value="Pyrroline-5-carboxylate reductase"/>
    <property type="match status" value="1"/>
</dbReference>
<keyword evidence="4" id="KW-0028">Amino-acid biosynthesis</keyword>
<dbReference type="InterPro" id="IPR008927">
    <property type="entry name" value="6-PGluconate_DH-like_C_sf"/>
</dbReference>
<evidence type="ECO:0000259" key="6">
    <source>
        <dbReference type="Pfam" id="PF03807"/>
    </source>
</evidence>
<comment type="similarity">
    <text evidence="1 4">Belongs to the pyrroline-5-carboxylate reductase family.</text>
</comment>
<feature type="domain" description="Pyrroline-5-carboxylate reductase catalytic N-terminal" evidence="6">
    <location>
        <begin position="11"/>
        <end position="98"/>
    </location>
</feature>
<dbReference type="UniPathway" id="UPA00098">
    <property type="reaction ID" value="UER00361"/>
</dbReference>
<comment type="catalytic activity">
    <reaction evidence="4">
        <text>L-proline + NADP(+) = (S)-1-pyrroline-5-carboxylate + NADPH + 2 H(+)</text>
        <dbReference type="Rhea" id="RHEA:14109"/>
        <dbReference type="ChEBI" id="CHEBI:15378"/>
        <dbReference type="ChEBI" id="CHEBI:17388"/>
        <dbReference type="ChEBI" id="CHEBI:57783"/>
        <dbReference type="ChEBI" id="CHEBI:58349"/>
        <dbReference type="ChEBI" id="CHEBI:60039"/>
        <dbReference type="EC" id="1.5.1.2"/>
    </reaction>
</comment>
<reference evidence="8 9" key="1">
    <citation type="submission" date="2020-07" db="EMBL/GenBank/DDBJ databases">
        <title>Complete genome sequence for Sandaracinobacter sp. M6.</title>
        <authorList>
            <person name="Tang Y."/>
            <person name="Liu Q."/>
            <person name="Guo Z."/>
            <person name="Lei P."/>
            <person name="Huang B."/>
        </authorList>
    </citation>
    <scope>NUCLEOTIDE SEQUENCE [LARGE SCALE GENOMIC DNA]</scope>
    <source>
        <strain evidence="8 9">M6</strain>
    </source>
</reference>
<evidence type="ECO:0000256" key="4">
    <source>
        <dbReference type="HAMAP-Rule" id="MF_01925"/>
    </source>
</evidence>
<evidence type="ECO:0000313" key="9">
    <source>
        <dbReference type="Proteomes" id="UP000515292"/>
    </source>
</evidence>
<dbReference type="SUPFAM" id="SSF48179">
    <property type="entry name" value="6-phosphogluconate dehydrogenase C-terminal domain-like"/>
    <property type="match status" value="1"/>
</dbReference>
<gene>
    <name evidence="4" type="primary">proC</name>
    <name evidence="8" type="ORF">H3309_05685</name>
</gene>
<dbReference type="GO" id="GO:0004735">
    <property type="term" value="F:pyrroline-5-carboxylate reductase activity"/>
    <property type="evidence" value="ECO:0007669"/>
    <property type="project" value="UniProtKB-UniRule"/>
</dbReference>